<feature type="transmembrane region" description="Helical" evidence="5">
    <location>
        <begin position="20"/>
        <end position="37"/>
    </location>
</feature>
<organism evidence="6 7">
    <name type="scientific">Pseudothauera rhizosphaerae</name>
    <dbReference type="NCBI Taxonomy" id="2565932"/>
    <lineage>
        <taxon>Bacteria</taxon>
        <taxon>Pseudomonadati</taxon>
        <taxon>Pseudomonadota</taxon>
        <taxon>Betaproteobacteria</taxon>
        <taxon>Rhodocyclales</taxon>
        <taxon>Zoogloeaceae</taxon>
        <taxon>Pseudothauera</taxon>
    </lineage>
</organism>
<dbReference type="InterPro" id="IPR002293">
    <property type="entry name" value="AA/rel_permease1"/>
</dbReference>
<dbReference type="OrthoDB" id="6743928at2"/>
<feature type="transmembrane region" description="Helical" evidence="5">
    <location>
        <begin position="132"/>
        <end position="151"/>
    </location>
</feature>
<dbReference type="PANTHER" id="PTHR11785:SF512">
    <property type="entry name" value="SOBREMESA, ISOFORM B"/>
    <property type="match status" value="1"/>
</dbReference>
<evidence type="ECO:0000256" key="1">
    <source>
        <dbReference type="ARBA" id="ARBA00004141"/>
    </source>
</evidence>
<keyword evidence="2 5" id="KW-0812">Transmembrane</keyword>
<dbReference type="EMBL" id="SSOD01000009">
    <property type="protein sequence ID" value="THF60652.1"/>
    <property type="molecule type" value="Genomic_DNA"/>
</dbReference>
<dbReference type="GO" id="GO:0015179">
    <property type="term" value="F:L-amino acid transmembrane transporter activity"/>
    <property type="evidence" value="ECO:0007669"/>
    <property type="project" value="TreeGrafter"/>
</dbReference>
<sequence>MSGPRQGVAGAGQPRASLSVIDGVAIMVGIVVGIGIFKTPPLVAASVGSEAAFIGAWLAGGAITLAGALVYAELAAAYPGTGGEYHFLVRAFGQSTGFLFAWARISVIQTGAIAAVAFVFGDYAQQIHGLGHRGAAIYAALALVLLTLLNLAGTFHGKRVQTLFTAITLLAVLAVALAGLVGSAGAAAPEQAAADSPAVGSGAPGLALVFILLTYGGWNEAAYLSAEVRDLRRDMVRILVFGTLAVTGVYVLVNLAFLQALGLQALRTSEAVGADVMRHALGAEAALALSAVICCAALSTLNGTIFTGARIYHALGQDMPPLRALGLWNGRGNNPRVAILVQSAVALVLIGFGAVMQDGFRAMVEYTAPVFWFFLLLVGIAYFVLRRRDAGRERPFRAPWYPLKPALFCAACAWLLYSSLVYTGLGALVGVAVLLLGVPFLVLVRRRMPPPG</sequence>
<dbReference type="Gene3D" id="1.20.1740.10">
    <property type="entry name" value="Amino acid/polyamine transporter I"/>
    <property type="match status" value="1"/>
</dbReference>
<evidence type="ECO:0000256" key="3">
    <source>
        <dbReference type="ARBA" id="ARBA00022989"/>
    </source>
</evidence>
<feature type="transmembrane region" description="Helical" evidence="5">
    <location>
        <begin position="398"/>
        <end position="417"/>
    </location>
</feature>
<gene>
    <name evidence="6" type="ORF">E6O51_12790</name>
</gene>
<comment type="subcellular location">
    <subcellularLocation>
        <location evidence="1">Membrane</location>
        <topology evidence="1">Multi-pass membrane protein</topology>
    </subcellularLocation>
</comment>
<dbReference type="GO" id="GO:0016020">
    <property type="term" value="C:membrane"/>
    <property type="evidence" value="ECO:0007669"/>
    <property type="project" value="UniProtKB-SubCell"/>
</dbReference>
<dbReference type="PANTHER" id="PTHR11785">
    <property type="entry name" value="AMINO ACID TRANSPORTER"/>
    <property type="match status" value="1"/>
</dbReference>
<evidence type="ECO:0000256" key="2">
    <source>
        <dbReference type="ARBA" id="ARBA00022692"/>
    </source>
</evidence>
<feature type="transmembrane region" description="Helical" evidence="5">
    <location>
        <begin position="368"/>
        <end position="386"/>
    </location>
</feature>
<feature type="transmembrane region" description="Helical" evidence="5">
    <location>
        <begin position="57"/>
        <end position="78"/>
    </location>
</feature>
<proteinExistence type="predicted"/>
<protein>
    <submittedName>
        <fullName evidence="6">APC family permease</fullName>
    </submittedName>
</protein>
<dbReference type="RefSeq" id="WP_136385381.1">
    <property type="nucleotide sequence ID" value="NZ_SSOD01000009.1"/>
</dbReference>
<evidence type="ECO:0000256" key="4">
    <source>
        <dbReference type="ARBA" id="ARBA00023136"/>
    </source>
</evidence>
<feature type="transmembrane region" description="Helical" evidence="5">
    <location>
        <begin position="99"/>
        <end position="120"/>
    </location>
</feature>
<feature type="transmembrane region" description="Helical" evidence="5">
    <location>
        <begin position="163"/>
        <end position="186"/>
    </location>
</feature>
<dbReference type="PIRSF" id="PIRSF006060">
    <property type="entry name" value="AA_transporter"/>
    <property type="match status" value="1"/>
</dbReference>
<dbReference type="InterPro" id="IPR050598">
    <property type="entry name" value="AminoAcid_Transporter"/>
</dbReference>
<keyword evidence="3 5" id="KW-1133">Transmembrane helix</keyword>
<dbReference type="AlphaFoldDB" id="A0A4S4AN70"/>
<feature type="transmembrane region" description="Helical" evidence="5">
    <location>
        <begin position="198"/>
        <end position="218"/>
    </location>
</feature>
<evidence type="ECO:0000313" key="7">
    <source>
        <dbReference type="Proteomes" id="UP000307956"/>
    </source>
</evidence>
<feature type="transmembrane region" description="Helical" evidence="5">
    <location>
        <begin position="281"/>
        <end position="301"/>
    </location>
</feature>
<accession>A0A4S4AN70</accession>
<name>A0A4S4AN70_9RHOO</name>
<evidence type="ECO:0000256" key="5">
    <source>
        <dbReference type="SAM" id="Phobius"/>
    </source>
</evidence>
<reference evidence="6 7" key="1">
    <citation type="submission" date="2019-04" db="EMBL/GenBank/DDBJ databases">
        <title>Azoarcus rhizosphaerae sp. nov. isolated from rhizosphere of Ficus religiosa.</title>
        <authorList>
            <person name="Lin S.-Y."/>
            <person name="Hameed A."/>
            <person name="Hsu Y.-H."/>
            <person name="Young C.-C."/>
        </authorList>
    </citation>
    <scope>NUCLEOTIDE SEQUENCE [LARGE SCALE GENOMIC DNA]</scope>
    <source>
        <strain evidence="6 7">CC-YHH848</strain>
    </source>
</reference>
<feature type="transmembrane region" description="Helical" evidence="5">
    <location>
        <begin position="337"/>
        <end position="356"/>
    </location>
</feature>
<dbReference type="Proteomes" id="UP000307956">
    <property type="component" value="Unassembled WGS sequence"/>
</dbReference>
<keyword evidence="7" id="KW-1185">Reference proteome</keyword>
<evidence type="ECO:0000313" key="6">
    <source>
        <dbReference type="EMBL" id="THF60652.1"/>
    </source>
</evidence>
<feature type="transmembrane region" description="Helical" evidence="5">
    <location>
        <begin position="423"/>
        <end position="444"/>
    </location>
</feature>
<feature type="transmembrane region" description="Helical" evidence="5">
    <location>
        <begin position="238"/>
        <end position="261"/>
    </location>
</feature>
<comment type="caution">
    <text evidence="6">The sequence shown here is derived from an EMBL/GenBank/DDBJ whole genome shotgun (WGS) entry which is preliminary data.</text>
</comment>
<dbReference type="Pfam" id="PF13520">
    <property type="entry name" value="AA_permease_2"/>
    <property type="match status" value="1"/>
</dbReference>
<keyword evidence="4 5" id="KW-0472">Membrane</keyword>